<dbReference type="CDD" id="cd18793">
    <property type="entry name" value="SF2_C_SNF"/>
    <property type="match status" value="1"/>
</dbReference>
<dbReference type="Pfam" id="PF25156">
    <property type="entry name" value="PNGase_A_C"/>
    <property type="match status" value="1"/>
</dbReference>
<dbReference type="InterPro" id="IPR052583">
    <property type="entry name" value="ATP-helicase/E3_Ub-Ligase"/>
</dbReference>
<dbReference type="Pfam" id="PF00097">
    <property type="entry name" value="zf-C3HC4"/>
    <property type="match status" value="1"/>
</dbReference>
<evidence type="ECO:0000313" key="13">
    <source>
        <dbReference type="EMBL" id="GAM36863.1"/>
    </source>
</evidence>
<dbReference type="Pfam" id="PF12222">
    <property type="entry name" value="PNGaseA"/>
    <property type="match status" value="1"/>
</dbReference>
<dbReference type="InterPro" id="IPR056948">
    <property type="entry name" value="PNGaseA_N"/>
</dbReference>
<dbReference type="PROSITE" id="PS51192">
    <property type="entry name" value="HELICASE_ATP_BIND_1"/>
    <property type="match status" value="1"/>
</dbReference>
<feature type="region of interest" description="Disordered" evidence="8">
    <location>
        <begin position="680"/>
        <end position="699"/>
    </location>
</feature>
<feature type="compositionally biased region" description="Basic and acidic residues" evidence="8">
    <location>
        <begin position="1959"/>
        <end position="1971"/>
    </location>
</feature>
<evidence type="ECO:0000256" key="9">
    <source>
        <dbReference type="SAM" id="SignalP"/>
    </source>
</evidence>
<dbReference type="GO" id="GO:0006974">
    <property type="term" value="P:DNA damage response"/>
    <property type="evidence" value="ECO:0007669"/>
    <property type="project" value="TreeGrafter"/>
</dbReference>
<feature type="chain" id="PRO_5027824421" evidence="9">
    <location>
        <begin position="21"/>
        <end position="2066"/>
    </location>
</feature>
<evidence type="ECO:0000256" key="1">
    <source>
        <dbReference type="ARBA" id="ARBA00022723"/>
    </source>
</evidence>
<comment type="caution">
    <text evidence="13">The sequence shown here is derived from an EMBL/GenBank/DDBJ whole genome shotgun (WGS) entry which is preliminary data.</text>
</comment>
<feature type="compositionally biased region" description="Basic and acidic residues" evidence="8">
    <location>
        <begin position="686"/>
        <end position="699"/>
    </location>
</feature>
<organism evidence="13 14">
    <name type="scientific">Talaromyces pinophilus</name>
    <name type="common">Penicillium pinophilum</name>
    <dbReference type="NCBI Taxonomy" id="128442"/>
    <lineage>
        <taxon>Eukaryota</taxon>
        <taxon>Fungi</taxon>
        <taxon>Dikarya</taxon>
        <taxon>Ascomycota</taxon>
        <taxon>Pezizomycotina</taxon>
        <taxon>Eurotiomycetes</taxon>
        <taxon>Eurotiomycetidae</taxon>
        <taxon>Eurotiales</taxon>
        <taxon>Trichocomaceae</taxon>
        <taxon>Talaromyces</taxon>
        <taxon>Talaromyces sect. Talaromyces</taxon>
    </lineage>
</organism>
<evidence type="ECO:0000313" key="14">
    <source>
        <dbReference type="Proteomes" id="UP000053095"/>
    </source>
</evidence>
<dbReference type="InterPro" id="IPR001650">
    <property type="entry name" value="Helicase_C-like"/>
</dbReference>
<dbReference type="CDD" id="cd18070">
    <property type="entry name" value="DEXQc_SHPRH"/>
    <property type="match status" value="1"/>
</dbReference>
<dbReference type="PROSITE" id="PS00518">
    <property type="entry name" value="ZF_RING_1"/>
    <property type="match status" value="1"/>
</dbReference>
<dbReference type="PANTHER" id="PTHR45865">
    <property type="entry name" value="E3 UBIQUITIN-PROTEIN LIGASE SHPRH FAMILY MEMBER"/>
    <property type="match status" value="1"/>
</dbReference>
<accession>A0A6V8HER8</accession>
<dbReference type="SUPFAM" id="SSF57850">
    <property type="entry name" value="RING/U-box"/>
    <property type="match status" value="1"/>
</dbReference>
<dbReference type="GO" id="GO:0008270">
    <property type="term" value="F:zinc ion binding"/>
    <property type="evidence" value="ECO:0007669"/>
    <property type="project" value="UniProtKB-KW"/>
</dbReference>
<dbReference type="GO" id="GO:0061630">
    <property type="term" value="F:ubiquitin protein ligase activity"/>
    <property type="evidence" value="ECO:0007669"/>
    <property type="project" value="TreeGrafter"/>
</dbReference>
<dbReference type="Gene3D" id="3.40.50.300">
    <property type="entry name" value="P-loop containing nucleotide triphosphate hydrolases"/>
    <property type="match status" value="1"/>
</dbReference>
<keyword evidence="6" id="KW-0067">ATP-binding</keyword>
<dbReference type="EMBL" id="DF933818">
    <property type="protein sequence ID" value="GAM36863.1"/>
    <property type="molecule type" value="Genomic_DNA"/>
</dbReference>
<dbReference type="InterPro" id="IPR027417">
    <property type="entry name" value="P-loop_NTPase"/>
</dbReference>
<keyword evidence="3 7" id="KW-0863">Zinc-finger</keyword>
<reference evidence="14" key="1">
    <citation type="journal article" date="2015" name="Genome Announc.">
        <title>Draft genome sequence of Talaromyces cellulolyticus strain Y-94, a source of lignocellulosic biomass-degrading enzymes.</title>
        <authorList>
            <person name="Fujii T."/>
            <person name="Koike H."/>
            <person name="Sawayama S."/>
            <person name="Yano S."/>
            <person name="Inoue H."/>
        </authorList>
    </citation>
    <scope>NUCLEOTIDE SEQUENCE [LARGE SCALE GENOMIC DNA]</scope>
    <source>
        <strain evidence="14">Y-94</strain>
    </source>
</reference>
<keyword evidence="2" id="KW-0547">Nucleotide-binding</keyword>
<dbReference type="Pfam" id="PF00176">
    <property type="entry name" value="SNF2-rel_dom"/>
    <property type="match status" value="1"/>
</dbReference>
<dbReference type="FunFam" id="3.40.50.10810:FF:000059">
    <property type="entry name" value="SNF2 family helicase/ATPase, putative"/>
    <property type="match status" value="1"/>
</dbReference>
<evidence type="ECO:0000256" key="4">
    <source>
        <dbReference type="ARBA" id="ARBA00022801"/>
    </source>
</evidence>
<feature type="domain" description="Helicase ATP-binding" evidence="11">
    <location>
        <begin position="914"/>
        <end position="1110"/>
    </location>
</feature>
<evidence type="ECO:0000256" key="8">
    <source>
        <dbReference type="SAM" id="MobiDB-lite"/>
    </source>
</evidence>
<keyword evidence="4" id="KW-0378">Hydrolase</keyword>
<evidence type="ECO:0000256" key="3">
    <source>
        <dbReference type="ARBA" id="ARBA00022771"/>
    </source>
</evidence>
<evidence type="ECO:0000256" key="5">
    <source>
        <dbReference type="ARBA" id="ARBA00022833"/>
    </source>
</evidence>
<dbReference type="Proteomes" id="UP000053095">
    <property type="component" value="Unassembled WGS sequence"/>
</dbReference>
<dbReference type="FunFam" id="3.40.50.300:FF:001870">
    <property type="entry name" value="SNF2 family helicase/ATPase, putative"/>
    <property type="match status" value="1"/>
</dbReference>
<dbReference type="InterPro" id="IPR038718">
    <property type="entry name" value="SNF2-like_sf"/>
</dbReference>
<evidence type="ECO:0000256" key="6">
    <source>
        <dbReference type="ARBA" id="ARBA00022840"/>
    </source>
</evidence>
<feature type="signal peptide" evidence="9">
    <location>
        <begin position="1"/>
        <end position="20"/>
    </location>
</feature>
<dbReference type="Gene3D" id="3.40.50.10810">
    <property type="entry name" value="Tandem AAA-ATPase domain"/>
    <property type="match status" value="1"/>
</dbReference>
<name>A0A6V8HER8_TALPI</name>
<dbReference type="GO" id="GO:0005634">
    <property type="term" value="C:nucleus"/>
    <property type="evidence" value="ECO:0007669"/>
    <property type="project" value="TreeGrafter"/>
</dbReference>
<dbReference type="GO" id="GO:0016787">
    <property type="term" value="F:hydrolase activity"/>
    <property type="evidence" value="ECO:0007669"/>
    <property type="project" value="UniProtKB-KW"/>
</dbReference>
<dbReference type="InterPro" id="IPR013083">
    <property type="entry name" value="Znf_RING/FYVE/PHD"/>
</dbReference>
<feature type="region of interest" description="Disordered" evidence="8">
    <location>
        <begin position="603"/>
        <end position="637"/>
    </location>
</feature>
<dbReference type="SUPFAM" id="SSF52540">
    <property type="entry name" value="P-loop containing nucleoside triphosphate hydrolases"/>
    <property type="match status" value="2"/>
</dbReference>
<dbReference type="GO" id="GO:0000209">
    <property type="term" value="P:protein polyubiquitination"/>
    <property type="evidence" value="ECO:0007669"/>
    <property type="project" value="TreeGrafter"/>
</dbReference>
<dbReference type="InterPro" id="IPR018957">
    <property type="entry name" value="Znf_C3HC4_RING-type"/>
</dbReference>
<evidence type="ECO:0000259" key="12">
    <source>
        <dbReference type="PROSITE" id="PS51194"/>
    </source>
</evidence>
<keyword evidence="14" id="KW-1185">Reference proteome</keyword>
<evidence type="ECO:0000259" key="10">
    <source>
        <dbReference type="PROSITE" id="PS50089"/>
    </source>
</evidence>
<feature type="domain" description="RING-type" evidence="10">
    <location>
        <begin position="1716"/>
        <end position="1754"/>
    </location>
</feature>
<feature type="region of interest" description="Disordered" evidence="8">
    <location>
        <begin position="1312"/>
        <end position="1339"/>
    </location>
</feature>
<dbReference type="SMART" id="SM00487">
    <property type="entry name" value="DEXDc"/>
    <property type="match status" value="1"/>
</dbReference>
<dbReference type="PROSITE" id="PS51194">
    <property type="entry name" value="HELICASE_CTER"/>
    <property type="match status" value="1"/>
</dbReference>
<evidence type="ECO:0000256" key="7">
    <source>
        <dbReference type="PROSITE-ProRule" id="PRU00175"/>
    </source>
</evidence>
<dbReference type="InterPro" id="IPR059033">
    <property type="entry name" value="C144_05_dom"/>
</dbReference>
<evidence type="ECO:0000256" key="2">
    <source>
        <dbReference type="ARBA" id="ARBA00022741"/>
    </source>
</evidence>
<dbReference type="Pfam" id="PF00271">
    <property type="entry name" value="Helicase_C"/>
    <property type="match status" value="1"/>
</dbReference>
<keyword evidence="5" id="KW-0862">Zinc</keyword>
<dbReference type="InterPro" id="IPR017907">
    <property type="entry name" value="Znf_RING_CS"/>
</dbReference>
<dbReference type="SMART" id="SM00490">
    <property type="entry name" value="HELICc"/>
    <property type="match status" value="1"/>
</dbReference>
<dbReference type="Gene3D" id="3.30.40.10">
    <property type="entry name" value="Zinc/RING finger domain, C3HC4 (zinc finger)"/>
    <property type="match status" value="1"/>
</dbReference>
<dbReference type="SMART" id="SM00184">
    <property type="entry name" value="RING"/>
    <property type="match status" value="1"/>
</dbReference>
<dbReference type="PANTHER" id="PTHR45865:SF1">
    <property type="entry name" value="E3 UBIQUITIN-PROTEIN LIGASE SHPRH"/>
    <property type="match status" value="1"/>
</dbReference>
<dbReference type="InterPro" id="IPR014001">
    <property type="entry name" value="Helicase_ATP-bd"/>
</dbReference>
<evidence type="ECO:0000259" key="11">
    <source>
        <dbReference type="PROSITE" id="PS51192"/>
    </source>
</evidence>
<dbReference type="InterPro" id="IPR001841">
    <property type="entry name" value="Znf_RING"/>
</dbReference>
<gene>
    <name evidence="13" type="ORF">TCE0_022r06290</name>
</gene>
<dbReference type="InterPro" id="IPR049730">
    <property type="entry name" value="SNF2/RAD54-like_C"/>
</dbReference>
<proteinExistence type="predicted"/>
<dbReference type="Pfam" id="PF26021">
    <property type="entry name" value="Ferritin_C144_05"/>
    <property type="match status" value="1"/>
</dbReference>
<dbReference type="InterPro" id="IPR000330">
    <property type="entry name" value="SNF2_N"/>
</dbReference>
<dbReference type="PROSITE" id="PS50089">
    <property type="entry name" value="ZF_RING_2"/>
    <property type="match status" value="1"/>
</dbReference>
<feature type="domain" description="Helicase C-terminal" evidence="12">
    <location>
        <begin position="1820"/>
        <end position="1978"/>
    </location>
</feature>
<keyword evidence="13" id="KW-0347">Helicase</keyword>
<dbReference type="GO" id="GO:0005524">
    <property type="term" value="F:ATP binding"/>
    <property type="evidence" value="ECO:0007669"/>
    <property type="project" value="InterPro"/>
</dbReference>
<keyword evidence="9" id="KW-0732">Signal</keyword>
<keyword evidence="1" id="KW-0479">Metal-binding</keyword>
<dbReference type="GO" id="GO:0004386">
    <property type="term" value="F:helicase activity"/>
    <property type="evidence" value="ECO:0007669"/>
    <property type="project" value="UniProtKB-KW"/>
</dbReference>
<sequence length="2066" mass="232795">MKISGALCLSLFGLYPFVAAYNDNANHVLRRQASTTNSSSVLVDFEVYKPVEFDPPSQGCDRVILLMEHSFGYSYGQPFVGNFTPPDCDFDTVRINFTVTSQGRQFDRLALMYLNDTEVFRTSTAEPTINGIVWTYIKEMSQYLTLWKTPQKIIFDLGNLIDSTYTGPFNTTLTASFTKENNVRTADLIYPISARKSIDNSASAFNVPSDNATVDLTFPSNAQRAVVSISACGQSEEEFWWSAVLNEDTDDFDSTIGVLYGYSPFREVQLYIDGLLAGVVWPFPVIFTGGVAPGFWRPIVGIDAFDLREPEIDISPFLPLLLDGKTHSFEIKVAGLDTPTSDNISLTQTVNSYWIVTGKVFVYLNDSGKTTIKPTGVPPTIIAPDPQFSFSRNLVSNSTTNETLSYSVSAHRTLKVISGETSWTQDLLFYNDGYLNQDGLSQRNIQNTTGTSIAKGFGLDGKLEEYSTTFNYPIDVNSTYALTANYTAIDAIMDRGLSISSTGGLGISTYTLTSGPIDMQTRQWGEAHYYANTTGSYSSGETTQDFTETSGGTTYSTYVQAVNGTVVTPSIDSQALSSTAKDSWFSAGGRPNSLAQSIGSFIESQSLQNDERPNKRRKLEQDTTDDPNEIAETPARNENVVLCRITIDLDSPGQDSRDSLPPSDDLPVLLKYRNEKRILSSSDLESSDHPTSDNDTNEHWLDIRTTNRKHSSSFQLTGGADVEKLVSHLSLATCATSIDTPSGDRSLFTYRARLSSSQDPHSFRLSIDVLWKDTLFIPANAKVKGPPGLAFVQYTPPGEGLYQQTTDQTNKGHARWTPRDFYDNVHVPANTPEASSEITCPLVRCKLFPFQNRAVRWLLEKEHVELDKYGNVIPKRKEIAGLPESFREFTDVDGRRCFSSQLYRVVTTDLSPWYDSNRNLRGGILAEEMGLGKTVEMISLISLHRRVMADSDARESLIKSRATLIITPPAILEQWKQELQNHAPSLTVFDYKGYQANSKISEEQLLGLLRDTDVVLTTYNVLAKEVHRATDPPKRNMRNEKRFEVPKSPLVRMSWWRVCLDEAQMIESGVSNAAQVARLIPRVNAWAVTGTPIRKDMRDFFGLLQFLRYEPFCGSIDLWSRLYSAYYPAFKSIVKRLSLRHSKEFIRDDLKLPPQKRVVITIPFTAIEEQHYGQLFEQMCEACGVDPSGAPLAKDWNPESQATIEKMRGWLTRLRQTCLHPEVARRNRKALGIRSGPLRSVDEVLEVMIDQNETLIRAEERMLLLTQARRGQLLENALQRREALEIWQNGLEHATQMVNDCRAQLQAEIAKAKSSGGDASDQDSDVESGKDEADQSGKTSRIGACKARLRAALETQHVCKFFTANAFYQIKTDEKMTEPDSEEFKALEKAEEEAYDEAKLIRKELLTDVARKVRRYIKVLDDKVKNNSFVKIPVMKAQLPTLGIEARRLFERLEDFCDAMNENREQFNEWRDAMLKLLRQSLIDEEKTSELEGNEYETSTKHQDEMYVYMEGLRVMFADRHDALTGQTNLLIKHEVEFGIGLARGDKETPPGGPAPELYLKIMETRNKLKPKDDIGSLRGIVSDMRSLLTSLEWQANEGSTRARAEAVIVSEALERVGKTSAEQTKAIAGLDKEVELFRDTMNNRLEYYRQLQQISDTVAPYDEESVGKPLDQEAYNSKLEAENKIQQKLDSLQSKRRYLIHLRDESGPDESTRLCIICQSTFENGVLTVCGHKYCKDCLRLWWNQHRTCPTCKRKLKANDFHQITYKPKELLAREERTPTKLEHERPSQNGIYSDISTGILQEIKDIDLPTSFGTKIDTLSRHLMWLREHDPGAKSIVFSQYKDFLGVLANAFSRFKIGYSSVDEAKDGIKRFKEDPAAECFLLHARAHSSGLNLVNATHVFLCEPLINTAIELQAIARVHRIGQHRPTTVWMYLVSDTVEESIYQISVSRRLSHIVQKEKEREKQKDLHSPSPGLKNGTTIENLTETAIDSANSLEMQDATLGKLLASGAAGGELVGKDDLWQCLFGDGQRRASPNQNEDAVREVDRFLRGEAAEKRRHDPMEF</sequence>
<protein>
    <submittedName>
        <fullName evidence="13">ATP-dependent DNA helicase</fullName>
    </submittedName>
</protein>
<feature type="region of interest" description="Disordered" evidence="8">
    <location>
        <begin position="1959"/>
        <end position="1983"/>
    </location>
</feature>